<evidence type="ECO:0000313" key="1">
    <source>
        <dbReference type="EMBL" id="DAF95735.1"/>
    </source>
</evidence>
<accession>A0A8S5UMN0</accession>
<sequence>MLQVFRYLFSKYQNLYTKCMLPGLNIYYLSYKSGTNTFF</sequence>
<proteinExistence type="predicted"/>
<reference evidence="1" key="1">
    <citation type="journal article" date="2021" name="Proc. Natl. Acad. Sci. U.S.A.">
        <title>A Catalog of Tens of Thousands of Viruses from Human Metagenomes Reveals Hidden Associations with Chronic Diseases.</title>
        <authorList>
            <person name="Tisza M.J."/>
            <person name="Buck C.B."/>
        </authorList>
    </citation>
    <scope>NUCLEOTIDE SEQUENCE</scope>
    <source>
        <strain evidence="1">CtCo31</strain>
    </source>
</reference>
<dbReference type="EMBL" id="BK016109">
    <property type="protein sequence ID" value="DAF95735.1"/>
    <property type="molecule type" value="Genomic_DNA"/>
</dbReference>
<organism evidence="1">
    <name type="scientific">Myoviridae sp. ctCo31</name>
    <dbReference type="NCBI Taxonomy" id="2825053"/>
    <lineage>
        <taxon>Viruses</taxon>
        <taxon>Duplodnaviria</taxon>
        <taxon>Heunggongvirae</taxon>
        <taxon>Uroviricota</taxon>
        <taxon>Caudoviricetes</taxon>
    </lineage>
</organism>
<name>A0A8S5UMN0_9CAUD</name>
<protein>
    <submittedName>
        <fullName evidence="1">Uncharacterized protein</fullName>
    </submittedName>
</protein>